<dbReference type="KEGG" id="sacd:HS1genome_1775"/>
<reference evidence="3" key="2">
    <citation type="submission" date="2018-04" db="EMBL/GenBank/DDBJ databases">
        <title>Complete genome sequence of Sulfodiicoccus acidiphilus strain HS-1.</title>
        <authorList>
            <person name="Sakai H.D."/>
            <person name="Kurosawa N."/>
        </authorList>
    </citation>
    <scope>NUCLEOTIDE SEQUENCE [LARGE SCALE GENOMIC DNA]</scope>
    <source>
        <strain evidence="3">HS-1</strain>
    </source>
</reference>
<name>A0A348B5D4_9CREN</name>
<evidence type="ECO:0000313" key="1">
    <source>
        <dbReference type="EMBL" id="BBD73386.1"/>
    </source>
</evidence>
<organism evidence="1 3">
    <name type="scientific">Sulfodiicoccus acidiphilus</name>
    <dbReference type="NCBI Taxonomy" id="1670455"/>
    <lineage>
        <taxon>Archaea</taxon>
        <taxon>Thermoproteota</taxon>
        <taxon>Thermoprotei</taxon>
        <taxon>Sulfolobales</taxon>
        <taxon>Sulfolobaceae</taxon>
        <taxon>Sulfodiicoccus</taxon>
    </lineage>
</organism>
<reference evidence="2" key="4">
    <citation type="submission" date="2020-09" db="EMBL/GenBank/DDBJ databases">
        <authorList>
            <person name="Sun Q."/>
            <person name="Ohkuma M."/>
        </authorList>
    </citation>
    <scope>NUCLEOTIDE SEQUENCE</scope>
    <source>
        <strain evidence="2">JCM 31740</strain>
    </source>
</reference>
<dbReference type="Proteomes" id="UP000276741">
    <property type="component" value="Chromosome"/>
</dbReference>
<gene>
    <name evidence="2" type="ORF">GCM10007116_15380</name>
    <name evidence="1" type="ORF">HS1genome_1775</name>
</gene>
<dbReference type="GeneID" id="38667255"/>
<accession>A0A348B5D4</accession>
<dbReference type="OrthoDB" id="46262at2157"/>
<sequence>MRCAVVPVNRSDYLHPAAYSAVTMTWELFSPGLYLVLYSNHSKRVVESLRELRDRLNVRWVELNVTGFKVKDLMEEVRKRTQDCERVYLVPSPGSNVVATSLGVLSNSDPKFVLVNYLFSFGAWHWLYYPFVPRIVEGVELYPQTQFYRGQLPTLEFDSGNEYVRTLTRAVASLNRRTSTSGTEKWLEAVIGGTRVSTTKLDVEVGQAKKVLKDDVAVELSGAYELKVEVEGKTLPLREVTVDQRVVVDTNLIYWGVHTYEVRNLLLPQCSLNEILVKASDFPQHSIVLTTFMALRERSGFLPTESSQCDAVVPRADPYMLEGTTVLTGDRRAFELWRGSPLVRYARLGLVKREGVRVALHDRAMAVANLAVYASMLGVESKLCLEGTDVCVDLEQLSNSPGSPGRM</sequence>
<proteinExistence type="predicted"/>
<reference evidence="1" key="3">
    <citation type="journal article" date="2019" name="BMC Res. Notes">
        <title>Complete genome sequence of the Sulfodiicoccus acidiphilus strain HS-1T, the first crenarchaeon that lacks polB3, isolated from an acidic hot spring in Ohwaku-dani, Hakone, Japan.</title>
        <authorList>
            <person name="Sakai H.D."/>
            <person name="Kurosawa N."/>
        </authorList>
    </citation>
    <scope>NUCLEOTIDE SEQUENCE</scope>
    <source>
        <strain evidence="1">HS-1</strain>
    </source>
</reference>
<reference evidence="2" key="1">
    <citation type="journal article" date="2014" name="Int. J. Syst. Evol. Microbiol.">
        <title>Complete genome sequence of Corynebacterium casei LMG S-19264T (=DSM 44701T), isolated from a smear-ripened cheese.</title>
        <authorList>
            <consortium name="US DOE Joint Genome Institute (JGI-PGF)"/>
            <person name="Walter F."/>
            <person name="Albersmeier A."/>
            <person name="Kalinowski J."/>
            <person name="Ruckert C."/>
        </authorList>
    </citation>
    <scope>NUCLEOTIDE SEQUENCE</scope>
    <source>
        <strain evidence="2">JCM 31740</strain>
    </source>
</reference>
<dbReference type="RefSeq" id="WP_126450550.1">
    <property type="nucleotide sequence ID" value="NZ_AP018553.1"/>
</dbReference>
<dbReference type="EMBL" id="BMQS01000013">
    <property type="protein sequence ID" value="GGT98887.1"/>
    <property type="molecule type" value="Genomic_DNA"/>
</dbReference>
<dbReference type="Proteomes" id="UP000616143">
    <property type="component" value="Unassembled WGS sequence"/>
</dbReference>
<dbReference type="EMBL" id="AP018553">
    <property type="protein sequence ID" value="BBD73386.1"/>
    <property type="molecule type" value="Genomic_DNA"/>
</dbReference>
<protein>
    <submittedName>
        <fullName evidence="1">Uncharacterized protein</fullName>
    </submittedName>
</protein>
<evidence type="ECO:0000313" key="3">
    <source>
        <dbReference type="Proteomes" id="UP000276741"/>
    </source>
</evidence>
<dbReference type="AlphaFoldDB" id="A0A348B5D4"/>
<evidence type="ECO:0000313" key="2">
    <source>
        <dbReference type="EMBL" id="GGT98887.1"/>
    </source>
</evidence>
<keyword evidence="3" id="KW-1185">Reference proteome</keyword>